<protein>
    <submittedName>
        <fullName evidence="1">Uncharacterized protein</fullName>
    </submittedName>
</protein>
<dbReference type="OrthoDB" id="2158839at2759"/>
<evidence type="ECO:0000313" key="2">
    <source>
        <dbReference type="Proteomes" id="UP000736335"/>
    </source>
</evidence>
<organism evidence="1 2">
    <name type="scientific">Thelephora terrestris</name>
    <dbReference type="NCBI Taxonomy" id="56493"/>
    <lineage>
        <taxon>Eukaryota</taxon>
        <taxon>Fungi</taxon>
        <taxon>Dikarya</taxon>
        <taxon>Basidiomycota</taxon>
        <taxon>Agaricomycotina</taxon>
        <taxon>Agaricomycetes</taxon>
        <taxon>Thelephorales</taxon>
        <taxon>Thelephoraceae</taxon>
        <taxon>Thelephora</taxon>
    </lineage>
</organism>
<comment type="caution">
    <text evidence="1">The sequence shown here is derived from an EMBL/GenBank/DDBJ whole genome shotgun (WGS) entry which is preliminary data.</text>
</comment>
<keyword evidence="2" id="KW-1185">Reference proteome</keyword>
<dbReference type="Proteomes" id="UP000736335">
    <property type="component" value="Unassembled WGS sequence"/>
</dbReference>
<reference evidence="1" key="2">
    <citation type="submission" date="2020-11" db="EMBL/GenBank/DDBJ databases">
        <authorList>
            <consortium name="DOE Joint Genome Institute"/>
            <person name="Kuo A."/>
            <person name="Miyauchi S."/>
            <person name="Kiss E."/>
            <person name="Drula E."/>
            <person name="Kohler A."/>
            <person name="Sanchez-Garcia M."/>
            <person name="Andreopoulos B."/>
            <person name="Barry K.W."/>
            <person name="Bonito G."/>
            <person name="Buee M."/>
            <person name="Carver A."/>
            <person name="Chen C."/>
            <person name="Cichocki N."/>
            <person name="Clum A."/>
            <person name="Culley D."/>
            <person name="Crous P.W."/>
            <person name="Fauchery L."/>
            <person name="Girlanda M."/>
            <person name="Hayes R."/>
            <person name="Keri Z."/>
            <person name="Labutti K."/>
            <person name="Lipzen A."/>
            <person name="Lombard V."/>
            <person name="Magnuson J."/>
            <person name="Maillard F."/>
            <person name="Morin E."/>
            <person name="Murat C."/>
            <person name="Nolan M."/>
            <person name="Ohm R."/>
            <person name="Pangilinan J."/>
            <person name="Pereira M."/>
            <person name="Perotto S."/>
            <person name="Peter M."/>
            <person name="Riley R."/>
            <person name="Sitrit Y."/>
            <person name="Stielow B."/>
            <person name="Szollosi G."/>
            <person name="Zifcakova L."/>
            <person name="Stursova M."/>
            <person name="Spatafora J.W."/>
            <person name="Tedersoo L."/>
            <person name="Vaario L.-M."/>
            <person name="Yamada A."/>
            <person name="Yan M."/>
            <person name="Wang P."/>
            <person name="Xu J."/>
            <person name="Bruns T."/>
            <person name="Baldrian P."/>
            <person name="Vilgalys R."/>
            <person name="Henrissat B."/>
            <person name="Grigoriev I.V."/>
            <person name="Hibbett D."/>
            <person name="Nagy L.G."/>
            <person name="Martin F.M."/>
        </authorList>
    </citation>
    <scope>NUCLEOTIDE SEQUENCE</scope>
    <source>
        <strain evidence="1">UH-Tt-Lm1</strain>
    </source>
</reference>
<name>A0A9P6L5N1_9AGAM</name>
<gene>
    <name evidence="1" type="ORF">BJ322DRAFT_1021516</name>
</gene>
<dbReference type="EMBL" id="WIUZ02000009">
    <property type="protein sequence ID" value="KAF9783705.1"/>
    <property type="molecule type" value="Genomic_DNA"/>
</dbReference>
<sequence length="285" mass="31757">MASDITSDHEWSSMNTHDHPNHSYFGLLNTTSGLTLQPIKATKASPNAVVDEHLTWEQIMTARHMLITTANRVGWDQKLTVSLAELYIGLEGLKATGTNPRALILYHAVARKLWHEALRGRGKPFNVSRINNDLLVLLENQVRDSDHEDMRKIAMEAQKQMYELQRQTQIVQIKVPEGQVPQPLVLMDQRGGPDGAHLPRLSNLPQQKETYTTNLPSHATLGRAEDGRIIDGKGRILCSNWSQLVGCREKSSGHIHECSGCGEKSHGAQDCDRAQKALSADSSHR</sequence>
<reference evidence="1" key="1">
    <citation type="journal article" date="2020" name="Nat. Commun.">
        <title>Large-scale genome sequencing of mycorrhizal fungi provides insights into the early evolution of symbiotic traits.</title>
        <authorList>
            <person name="Miyauchi S."/>
            <person name="Kiss E."/>
            <person name="Kuo A."/>
            <person name="Drula E."/>
            <person name="Kohler A."/>
            <person name="Sanchez-Garcia M."/>
            <person name="Morin E."/>
            <person name="Andreopoulos B."/>
            <person name="Barry K.W."/>
            <person name="Bonito G."/>
            <person name="Buee M."/>
            <person name="Carver A."/>
            <person name="Chen C."/>
            <person name="Cichocki N."/>
            <person name="Clum A."/>
            <person name="Culley D."/>
            <person name="Crous P.W."/>
            <person name="Fauchery L."/>
            <person name="Girlanda M."/>
            <person name="Hayes R.D."/>
            <person name="Keri Z."/>
            <person name="LaButti K."/>
            <person name="Lipzen A."/>
            <person name="Lombard V."/>
            <person name="Magnuson J."/>
            <person name="Maillard F."/>
            <person name="Murat C."/>
            <person name="Nolan M."/>
            <person name="Ohm R.A."/>
            <person name="Pangilinan J."/>
            <person name="Pereira M.F."/>
            <person name="Perotto S."/>
            <person name="Peter M."/>
            <person name="Pfister S."/>
            <person name="Riley R."/>
            <person name="Sitrit Y."/>
            <person name="Stielow J.B."/>
            <person name="Szollosi G."/>
            <person name="Zifcakova L."/>
            <person name="Stursova M."/>
            <person name="Spatafora J.W."/>
            <person name="Tedersoo L."/>
            <person name="Vaario L.M."/>
            <person name="Yamada A."/>
            <person name="Yan M."/>
            <person name="Wang P."/>
            <person name="Xu J."/>
            <person name="Bruns T."/>
            <person name="Baldrian P."/>
            <person name="Vilgalys R."/>
            <person name="Dunand C."/>
            <person name="Henrissat B."/>
            <person name="Grigoriev I.V."/>
            <person name="Hibbett D."/>
            <person name="Nagy L.G."/>
            <person name="Martin F.M."/>
        </authorList>
    </citation>
    <scope>NUCLEOTIDE SEQUENCE</scope>
    <source>
        <strain evidence="1">UH-Tt-Lm1</strain>
    </source>
</reference>
<dbReference type="AlphaFoldDB" id="A0A9P6L5N1"/>
<accession>A0A9P6L5N1</accession>
<evidence type="ECO:0000313" key="1">
    <source>
        <dbReference type="EMBL" id="KAF9783705.1"/>
    </source>
</evidence>
<proteinExistence type="predicted"/>